<comment type="subcellular location">
    <subcellularLocation>
        <location evidence="4">Cell membrane</location>
        <topology evidence="4">Multi-pass membrane protein</topology>
    </subcellularLocation>
    <subcellularLocation>
        <location evidence="3">Cytoplasm</location>
    </subcellularLocation>
</comment>
<keyword evidence="8" id="KW-0004">4Fe-4S</keyword>
<dbReference type="InterPro" id="IPR003594">
    <property type="entry name" value="HATPase_dom"/>
</dbReference>
<dbReference type="PANTHER" id="PTHR24421">
    <property type="entry name" value="NITRATE/NITRITE SENSOR PROTEIN NARX-RELATED"/>
    <property type="match status" value="1"/>
</dbReference>
<comment type="function">
    <text evidence="19">Member of the two-component regulatory system NreB/NreC involved in the control of dissimilatory nitrate/nitrite reduction in response to oxygen. NreB functions as a direct oxygen sensor histidine kinase which is autophosphorylated, in the absence of oxygen, probably at the conserved histidine residue, and transfers its phosphate group probably to a conserved aspartate residue of NreC. NreB/NreC activates the expression of the nitrate (narGHJI) and nitrite (nir) reductase operons, as well as the putative nitrate transporter gene narT.</text>
</comment>
<evidence type="ECO:0000256" key="4">
    <source>
        <dbReference type="ARBA" id="ARBA00004651"/>
    </source>
</evidence>
<gene>
    <name evidence="23" type="ORF">IHE55_15660</name>
</gene>
<dbReference type="Pfam" id="PF07730">
    <property type="entry name" value="HisKA_3"/>
    <property type="match status" value="1"/>
</dbReference>
<evidence type="ECO:0000256" key="11">
    <source>
        <dbReference type="ARBA" id="ARBA00022692"/>
    </source>
</evidence>
<reference evidence="23 24" key="1">
    <citation type="submission" date="2020-09" db="EMBL/GenBank/DDBJ databases">
        <title>Biosynthesis of the nuclear factor of activated T cells inhibitor NFAT-133 and its congeners in Streptomyces pactum.</title>
        <authorList>
            <person name="Zhou W."/>
            <person name="Posri P."/>
            <person name="Abugrain M.E."/>
            <person name="Weisberg A.J."/>
            <person name="Chang J.H."/>
            <person name="Mahmud T."/>
        </authorList>
    </citation>
    <scope>NUCLEOTIDE SEQUENCE [LARGE SCALE GENOMIC DNA]</scope>
    <source>
        <strain evidence="23 24">ATCC 27456</strain>
    </source>
</reference>
<dbReference type="PRINTS" id="PR00344">
    <property type="entry name" value="BCTRLSENSOR"/>
</dbReference>
<protein>
    <recommendedName>
        <fullName evidence="6">Oxygen sensor histidine kinase NreB</fullName>
        <ecNumber evidence="5">2.7.13.3</ecNumber>
    </recommendedName>
    <alternativeName>
        <fullName evidence="20">Nitrogen regulation protein B</fullName>
    </alternativeName>
</protein>
<evidence type="ECO:0000256" key="20">
    <source>
        <dbReference type="ARBA" id="ARBA00030800"/>
    </source>
</evidence>
<keyword evidence="11" id="KW-0812">Transmembrane</keyword>
<dbReference type="Gene3D" id="3.30.565.10">
    <property type="entry name" value="Histidine kinase-like ATPase, C-terminal domain"/>
    <property type="match status" value="1"/>
</dbReference>
<dbReference type="SUPFAM" id="SSF55874">
    <property type="entry name" value="ATPase domain of HSP90 chaperone/DNA topoisomerase II/histidine kinase"/>
    <property type="match status" value="1"/>
</dbReference>
<keyword evidence="17" id="KW-0411">Iron-sulfur</keyword>
<keyword evidence="10" id="KW-0808">Transferase</keyword>
<keyword evidence="9" id="KW-0963">Cytoplasm</keyword>
<feature type="domain" description="Histidine kinase" evidence="22">
    <location>
        <begin position="179"/>
        <end position="263"/>
    </location>
</feature>
<dbReference type="GO" id="GO:0005524">
    <property type="term" value="F:ATP binding"/>
    <property type="evidence" value="ECO:0007669"/>
    <property type="project" value="UniProtKB-KW"/>
</dbReference>
<evidence type="ECO:0000256" key="12">
    <source>
        <dbReference type="ARBA" id="ARBA00022723"/>
    </source>
</evidence>
<comment type="catalytic activity">
    <reaction evidence="1">
        <text>ATP + protein L-histidine = ADP + protein N-phospho-L-histidine.</text>
        <dbReference type="EC" id="2.7.13.3"/>
    </reaction>
</comment>
<dbReference type="PANTHER" id="PTHR24421:SF37">
    <property type="entry name" value="SENSOR HISTIDINE KINASE NARS"/>
    <property type="match status" value="1"/>
</dbReference>
<evidence type="ECO:0000259" key="22">
    <source>
        <dbReference type="PROSITE" id="PS50109"/>
    </source>
</evidence>
<dbReference type="Pfam" id="PF02518">
    <property type="entry name" value="HATPase_c"/>
    <property type="match status" value="1"/>
</dbReference>
<dbReference type="InterPro" id="IPR011712">
    <property type="entry name" value="Sig_transdc_His_kin_sub3_dim/P"/>
</dbReference>
<keyword evidence="12" id="KW-0479">Metal-binding</keyword>
<dbReference type="Proteomes" id="UP000807371">
    <property type="component" value="Unassembled WGS sequence"/>
</dbReference>
<keyword evidence="7" id="KW-1003">Cell membrane</keyword>
<evidence type="ECO:0000256" key="19">
    <source>
        <dbReference type="ARBA" id="ARBA00024827"/>
    </source>
</evidence>
<sequence>MSMQACTTLFQVSLDHLRRATALAPPDRADELLALTLRTFNHSVGARVTAHLRGYDSLLLHQVREANSADRMRLSRDVHDYLGNSLALTLRHLELYVGEELDGAWTPRLARVHDSVQEALSYTRTLVNGLRMRIPAAGLESSLREFAETVGRPPTRTEIRVCGDESWISPELRQDVMVALRECLRNAFTHARAGRIGLWVDIAPDVITATVEDDGAGFDPARTAGGNGLTSVRERVGLHGGTATWHSRPGVGTQVVLRVPQRRAPGPADPGPAAADPVGRDPAEGWAPDVPRRPGRGGAEMPG</sequence>
<evidence type="ECO:0000256" key="2">
    <source>
        <dbReference type="ARBA" id="ARBA00001966"/>
    </source>
</evidence>
<keyword evidence="15" id="KW-0408">Iron</keyword>
<evidence type="ECO:0000256" key="6">
    <source>
        <dbReference type="ARBA" id="ARBA00017322"/>
    </source>
</evidence>
<evidence type="ECO:0000256" key="21">
    <source>
        <dbReference type="SAM" id="MobiDB-lite"/>
    </source>
</evidence>
<dbReference type="SMART" id="SM00387">
    <property type="entry name" value="HATPase_c"/>
    <property type="match status" value="1"/>
</dbReference>
<feature type="compositionally biased region" description="Low complexity" evidence="21">
    <location>
        <begin position="262"/>
        <end position="277"/>
    </location>
</feature>
<keyword evidence="16" id="KW-0902">Two-component regulatory system</keyword>
<evidence type="ECO:0000256" key="14">
    <source>
        <dbReference type="ARBA" id="ARBA00022989"/>
    </source>
</evidence>
<evidence type="ECO:0000256" key="7">
    <source>
        <dbReference type="ARBA" id="ARBA00022475"/>
    </source>
</evidence>
<proteinExistence type="predicted"/>
<evidence type="ECO:0000256" key="5">
    <source>
        <dbReference type="ARBA" id="ARBA00012438"/>
    </source>
</evidence>
<evidence type="ECO:0000256" key="10">
    <source>
        <dbReference type="ARBA" id="ARBA00022679"/>
    </source>
</evidence>
<evidence type="ECO:0000256" key="16">
    <source>
        <dbReference type="ARBA" id="ARBA00023012"/>
    </source>
</evidence>
<organism evidence="23 24">
    <name type="scientific">Streptomyces pactum</name>
    <dbReference type="NCBI Taxonomy" id="68249"/>
    <lineage>
        <taxon>Bacteria</taxon>
        <taxon>Bacillati</taxon>
        <taxon>Actinomycetota</taxon>
        <taxon>Actinomycetes</taxon>
        <taxon>Kitasatosporales</taxon>
        <taxon>Streptomycetaceae</taxon>
        <taxon>Streptomyces</taxon>
    </lineage>
</organism>
<evidence type="ECO:0000256" key="15">
    <source>
        <dbReference type="ARBA" id="ARBA00023004"/>
    </source>
</evidence>
<accession>A0ABS0NLR8</accession>
<comment type="cofactor">
    <cofactor evidence="2">
        <name>[4Fe-4S] cluster</name>
        <dbReference type="ChEBI" id="CHEBI:49883"/>
    </cofactor>
</comment>
<evidence type="ECO:0000256" key="1">
    <source>
        <dbReference type="ARBA" id="ARBA00000085"/>
    </source>
</evidence>
<feature type="region of interest" description="Disordered" evidence="21">
    <location>
        <begin position="260"/>
        <end position="303"/>
    </location>
</feature>
<dbReference type="CDD" id="cd16917">
    <property type="entry name" value="HATPase_UhpB-NarQ-NarX-like"/>
    <property type="match status" value="1"/>
</dbReference>
<keyword evidence="18" id="KW-0472">Membrane</keyword>
<evidence type="ECO:0000256" key="3">
    <source>
        <dbReference type="ARBA" id="ARBA00004496"/>
    </source>
</evidence>
<evidence type="ECO:0000256" key="13">
    <source>
        <dbReference type="ARBA" id="ARBA00022777"/>
    </source>
</evidence>
<dbReference type="EMBL" id="JACYXC010000001">
    <property type="protein sequence ID" value="MBH5336143.1"/>
    <property type="molecule type" value="Genomic_DNA"/>
</dbReference>
<keyword evidence="23" id="KW-0067">ATP-binding</keyword>
<keyword evidence="14" id="KW-1133">Transmembrane helix</keyword>
<evidence type="ECO:0000313" key="24">
    <source>
        <dbReference type="Proteomes" id="UP000807371"/>
    </source>
</evidence>
<comment type="caution">
    <text evidence="23">The sequence shown here is derived from an EMBL/GenBank/DDBJ whole genome shotgun (WGS) entry which is preliminary data.</text>
</comment>
<dbReference type="InterPro" id="IPR004358">
    <property type="entry name" value="Sig_transdc_His_kin-like_C"/>
</dbReference>
<keyword evidence="23" id="KW-0547">Nucleotide-binding</keyword>
<keyword evidence="24" id="KW-1185">Reference proteome</keyword>
<dbReference type="InterPro" id="IPR036890">
    <property type="entry name" value="HATPase_C_sf"/>
</dbReference>
<dbReference type="InterPro" id="IPR005467">
    <property type="entry name" value="His_kinase_dom"/>
</dbReference>
<keyword evidence="13" id="KW-0418">Kinase</keyword>
<evidence type="ECO:0000256" key="9">
    <source>
        <dbReference type="ARBA" id="ARBA00022490"/>
    </source>
</evidence>
<name>A0ABS0NLR8_9ACTN</name>
<evidence type="ECO:0000256" key="18">
    <source>
        <dbReference type="ARBA" id="ARBA00023136"/>
    </source>
</evidence>
<dbReference type="Gene3D" id="1.20.5.1930">
    <property type="match status" value="1"/>
</dbReference>
<dbReference type="PROSITE" id="PS50109">
    <property type="entry name" value="HIS_KIN"/>
    <property type="match status" value="1"/>
</dbReference>
<dbReference type="EC" id="2.7.13.3" evidence="5"/>
<evidence type="ECO:0000256" key="17">
    <source>
        <dbReference type="ARBA" id="ARBA00023014"/>
    </source>
</evidence>
<evidence type="ECO:0000256" key="8">
    <source>
        <dbReference type="ARBA" id="ARBA00022485"/>
    </source>
</evidence>
<evidence type="ECO:0000313" key="23">
    <source>
        <dbReference type="EMBL" id="MBH5336143.1"/>
    </source>
</evidence>
<dbReference type="InterPro" id="IPR050482">
    <property type="entry name" value="Sensor_HK_TwoCompSys"/>
</dbReference>